<organism evidence="1 2">
    <name type="scientific">Leptospira levettii</name>
    <dbReference type="NCBI Taxonomy" id="2023178"/>
    <lineage>
        <taxon>Bacteria</taxon>
        <taxon>Pseudomonadati</taxon>
        <taxon>Spirochaetota</taxon>
        <taxon>Spirochaetia</taxon>
        <taxon>Leptospirales</taxon>
        <taxon>Leptospiraceae</taxon>
        <taxon>Leptospira</taxon>
    </lineage>
</organism>
<dbReference type="EMBL" id="RQGI01000056">
    <property type="protein sequence ID" value="TGL67625.1"/>
    <property type="molecule type" value="Genomic_DNA"/>
</dbReference>
<comment type="caution">
    <text evidence="1">The sequence shown here is derived from an EMBL/GenBank/DDBJ whole genome shotgun (WGS) entry which is preliminary data.</text>
</comment>
<evidence type="ECO:0000313" key="1">
    <source>
        <dbReference type="EMBL" id="TGL67625.1"/>
    </source>
</evidence>
<reference evidence="2" key="1">
    <citation type="journal article" date="2019" name="PLoS Negl. Trop. Dis.">
        <title>Revisiting the worldwide diversity of Leptospira species in the environment.</title>
        <authorList>
            <person name="Vincent A.T."/>
            <person name="Schiettekatte O."/>
            <person name="Bourhy P."/>
            <person name="Veyrier F.J."/>
            <person name="Picardeau M."/>
        </authorList>
    </citation>
    <scope>NUCLEOTIDE SEQUENCE [LARGE SCALE GENOMIC DNA]</scope>
    <source>
        <strain evidence="2">201702449</strain>
    </source>
</reference>
<keyword evidence="2" id="KW-1185">Reference proteome</keyword>
<dbReference type="RefSeq" id="WP_135689079.1">
    <property type="nucleotide sequence ID" value="NZ_RQGI01000056.1"/>
</dbReference>
<name>A0ABY2MKI1_9LEPT</name>
<proteinExistence type="predicted"/>
<protein>
    <submittedName>
        <fullName evidence="1">Uncharacterized protein</fullName>
    </submittedName>
</protein>
<evidence type="ECO:0000313" key="2">
    <source>
        <dbReference type="Proteomes" id="UP000297352"/>
    </source>
</evidence>
<gene>
    <name evidence="1" type="ORF">EHQ60_15365</name>
</gene>
<dbReference type="Proteomes" id="UP000297352">
    <property type="component" value="Unassembled WGS sequence"/>
</dbReference>
<sequence>MNIIKLRQIKTIFEDFKNNNSALMNYIEKIAKTADGYLTVPSKILSLNQNDFHTLKTSINDLKSKINNLNSSQLSMIREIKPHDFYPLIDQFRKDLLTISEIYEESHLYDEEIIKNLLHYHTDSYSEKNFDNVYKFSSICKTINDKFYLFGYTIDALGNLYSKELYPDLSEDEDIFELFIEDTSSDFSEFLFFLFTFYQLLKIITEIHSDEIENKSLKIIKIESGSKILKIKIDPGVAAIASAIIISLSTQLESIQFKQDEDEDFFNNLNKIEKISDLYKKIESNQNIPYKNQLKEKLNTQLKYLIYEISKEDQSINLNEKVITKKNVSKTTVQKPNLPLIITIGN</sequence>
<accession>A0ABY2MKI1</accession>